<dbReference type="GO" id="GO:0003676">
    <property type="term" value="F:nucleic acid binding"/>
    <property type="evidence" value="ECO:0007669"/>
    <property type="project" value="InterPro"/>
</dbReference>
<evidence type="ECO:0000313" key="13">
    <source>
        <dbReference type="Proteomes" id="UP001276659"/>
    </source>
</evidence>
<dbReference type="InterPro" id="IPR000571">
    <property type="entry name" value="Znf_CCCH"/>
</dbReference>
<proteinExistence type="predicted"/>
<dbReference type="Gene3D" id="1.20.120.1750">
    <property type="match status" value="1"/>
</dbReference>
<keyword evidence="5 8" id="KW-0863">Zinc-finger</keyword>
<evidence type="ECO:0000256" key="7">
    <source>
        <dbReference type="ARBA" id="ARBA00022833"/>
    </source>
</evidence>
<reference evidence="12" key="1">
    <citation type="submission" date="2022-11" db="EMBL/GenBank/DDBJ databases">
        <title>Chromosomal genome sequence assembly and mating type (MAT) locus characterization of the leprose asexual lichenized fungus Lepraria neglecta (Nyl.) Erichsen.</title>
        <authorList>
            <person name="Allen J.L."/>
            <person name="Pfeffer B."/>
        </authorList>
    </citation>
    <scope>NUCLEOTIDE SEQUENCE</scope>
    <source>
        <strain evidence="12">Allen 5258</strain>
    </source>
</reference>
<dbReference type="Gene3D" id="4.10.1000.10">
    <property type="entry name" value="Zinc finger, CCCH-type"/>
    <property type="match status" value="1"/>
</dbReference>
<dbReference type="CDD" id="cd22585">
    <property type="entry name" value="Rcat_RBR_DEAH12-like"/>
    <property type="match status" value="1"/>
</dbReference>
<dbReference type="Gene3D" id="3.30.40.10">
    <property type="entry name" value="Zinc/RING finger domain, C3HC4 (zinc finger)"/>
    <property type="match status" value="1"/>
</dbReference>
<dbReference type="PANTHER" id="PTHR22770:SF13">
    <property type="entry name" value="RING-TYPE DOMAIN-CONTAINING PROTEIN"/>
    <property type="match status" value="1"/>
</dbReference>
<keyword evidence="3 8" id="KW-0479">Metal-binding</keyword>
<dbReference type="GO" id="GO:0097039">
    <property type="term" value="P:protein linear polyubiquitination"/>
    <property type="evidence" value="ECO:0007669"/>
    <property type="project" value="TreeGrafter"/>
</dbReference>
<evidence type="ECO:0000256" key="4">
    <source>
        <dbReference type="ARBA" id="ARBA00022737"/>
    </source>
</evidence>
<dbReference type="InterPro" id="IPR013087">
    <property type="entry name" value="Znf_C2H2_type"/>
</dbReference>
<dbReference type="InterPro" id="IPR036855">
    <property type="entry name" value="Znf_CCCH_sf"/>
</dbReference>
<dbReference type="InterPro" id="IPR035979">
    <property type="entry name" value="RBD_domain_sf"/>
</dbReference>
<dbReference type="Pfam" id="PF22191">
    <property type="entry name" value="IBR_1"/>
    <property type="match status" value="1"/>
</dbReference>
<keyword evidence="6" id="KW-0833">Ubl conjugation pathway</keyword>
<keyword evidence="4" id="KW-0677">Repeat</keyword>
<feature type="compositionally biased region" description="Basic and acidic residues" evidence="9">
    <location>
        <begin position="93"/>
        <end position="116"/>
    </location>
</feature>
<dbReference type="EMBL" id="JASNWA010000004">
    <property type="protein sequence ID" value="KAK3176645.1"/>
    <property type="molecule type" value="Genomic_DNA"/>
</dbReference>
<dbReference type="InterPro" id="IPR044066">
    <property type="entry name" value="TRIAD_supradom"/>
</dbReference>
<evidence type="ECO:0000256" key="2">
    <source>
        <dbReference type="ARBA" id="ARBA00022679"/>
    </source>
</evidence>
<dbReference type="InterPro" id="IPR002867">
    <property type="entry name" value="IBR_dom"/>
</dbReference>
<comment type="pathway">
    <text evidence="1">Protein modification; protein ubiquitination.</text>
</comment>
<dbReference type="GO" id="GO:0008270">
    <property type="term" value="F:zinc ion binding"/>
    <property type="evidence" value="ECO:0007669"/>
    <property type="project" value="UniProtKB-KW"/>
</dbReference>
<feature type="domain" description="RING-type" evidence="11">
    <location>
        <begin position="546"/>
        <end position="758"/>
    </location>
</feature>
<evidence type="ECO:0000256" key="3">
    <source>
        <dbReference type="ARBA" id="ARBA00022723"/>
    </source>
</evidence>
<evidence type="ECO:0000256" key="1">
    <source>
        <dbReference type="ARBA" id="ARBA00004906"/>
    </source>
</evidence>
<keyword evidence="13" id="KW-1185">Reference proteome</keyword>
<accession>A0AAD9ZEJ7</accession>
<comment type="caution">
    <text evidence="12">The sequence shown here is derived from an EMBL/GenBank/DDBJ whole genome shotgun (WGS) entry which is preliminary data.</text>
</comment>
<gene>
    <name evidence="12" type="ORF">OEA41_007968</name>
</gene>
<evidence type="ECO:0000259" key="11">
    <source>
        <dbReference type="PROSITE" id="PS51873"/>
    </source>
</evidence>
<dbReference type="PROSITE" id="PS00028">
    <property type="entry name" value="ZINC_FINGER_C2H2_1"/>
    <property type="match status" value="1"/>
</dbReference>
<dbReference type="AlphaFoldDB" id="A0AAD9ZEJ7"/>
<dbReference type="InterPro" id="IPR013083">
    <property type="entry name" value="Znf_RING/FYVE/PHD"/>
</dbReference>
<dbReference type="PANTHER" id="PTHR22770">
    <property type="entry name" value="UBIQUITIN CONJUGATING ENZYME 7 INTERACTING PROTEIN-RELATED"/>
    <property type="match status" value="1"/>
</dbReference>
<dbReference type="GO" id="GO:0043161">
    <property type="term" value="P:proteasome-mediated ubiquitin-dependent protein catabolic process"/>
    <property type="evidence" value="ECO:0007669"/>
    <property type="project" value="TreeGrafter"/>
</dbReference>
<dbReference type="SUPFAM" id="SSF54928">
    <property type="entry name" value="RNA-binding domain, RBD"/>
    <property type="match status" value="2"/>
</dbReference>
<dbReference type="GO" id="GO:0000151">
    <property type="term" value="C:ubiquitin ligase complex"/>
    <property type="evidence" value="ECO:0007669"/>
    <property type="project" value="TreeGrafter"/>
</dbReference>
<feature type="zinc finger region" description="C3H1-type" evidence="8">
    <location>
        <begin position="1"/>
        <end position="26"/>
    </location>
</feature>
<dbReference type="InterPro" id="IPR051628">
    <property type="entry name" value="LUBAC_E3_Ligases"/>
</dbReference>
<sequence length="760" mass="83577">MPVCKFFSSKNGCGRGAQCYFQHTQLANQEQLDSAIRPPNLVPSYRTTDSNPTGPAKTPMFAFPDPLTEISCRYFNIGKCKNGDRCRFRHNATSEEEKAHESIPQQARKDHSEPKSGQHSQDIPKAQPPKATESNARDLGGALVKFGPGGDVLSIEPAAASKARLQMCNVSCSWYQPSKIATLEFTSSQSMDEAAQKLGNTKILNRTLECRTAVNKQTKPWQCYVKVGNLDVSTTSKMLKEACGQRRPRSVTFGESSYSSSAEAIGQAIQRLLSSRGTVEFWTMSSSTKGAQSKATATFSTMEQAAKAITEFNGYKLPQLGGSKIFLSYMVKAKVSILSSMYSAISLELANVQQSFRSKNYLEIKSYPSTDKAHRFTTLHIISNTAQEVGKAKAAVDKILNGHTARGGRDIVWHELFLKTEGMAYLNNLGKLHDVFIYRNARKCILSLYGNETNRAIVESALLKTVDDLAVSTFNIDLDGKVPEAAHQAAYRKIVRKLGKTAARLNVTTSPKTITLHGSPEDADWARAILREGSGPTTDTKSTVEEYLTCAVCWCDITETFTTPCGHVYDRECFVNQCLSTGDDNIPIRCLGSSGNCQAVISFTELEAALTRDQLDKLLERSFTRHVRTHPGNYQYCPTADCDQVYEVSDDGKIFTCSTCLTSVCTKCGAVSHEGLTCDQYKSAILGDDAFADWKKKNDARDCPKCGCTIQKSEGCNHIKCKTCGAHLCWVCMRVFGMSSDTYGHMSAEHGSFYDPGYGD</sequence>
<feature type="domain" description="C3H1-type" evidence="10">
    <location>
        <begin position="1"/>
        <end position="26"/>
    </location>
</feature>
<feature type="domain" description="C3H1-type" evidence="10">
    <location>
        <begin position="66"/>
        <end position="93"/>
    </location>
</feature>
<evidence type="ECO:0000313" key="12">
    <source>
        <dbReference type="EMBL" id="KAK3176645.1"/>
    </source>
</evidence>
<keyword evidence="7 8" id="KW-0862">Zinc</keyword>
<dbReference type="GO" id="GO:0043130">
    <property type="term" value="F:ubiquitin binding"/>
    <property type="evidence" value="ECO:0007669"/>
    <property type="project" value="TreeGrafter"/>
</dbReference>
<name>A0AAD9ZEJ7_9LECA</name>
<dbReference type="Pfam" id="PF01485">
    <property type="entry name" value="IBR"/>
    <property type="match status" value="1"/>
</dbReference>
<organism evidence="12 13">
    <name type="scientific">Lepraria neglecta</name>
    <dbReference type="NCBI Taxonomy" id="209136"/>
    <lineage>
        <taxon>Eukaryota</taxon>
        <taxon>Fungi</taxon>
        <taxon>Dikarya</taxon>
        <taxon>Ascomycota</taxon>
        <taxon>Pezizomycotina</taxon>
        <taxon>Lecanoromycetes</taxon>
        <taxon>OSLEUM clade</taxon>
        <taxon>Lecanoromycetidae</taxon>
        <taxon>Lecanorales</taxon>
        <taxon>Lecanorineae</taxon>
        <taxon>Stereocaulaceae</taxon>
        <taxon>Lepraria</taxon>
    </lineage>
</organism>
<feature type="zinc finger region" description="C3H1-type" evidence="8">
    <location>
        <begin position="66"/>
        <end position="93"/>
    </location>
</feature>
<protein>
    <submittedName>
        <fullName evidence="12">Uncharacterized protein</fullName>
    </submittedName>
</protein>
<feature type="region of interest" description="Disordered" evidence="9">
    <location>
        <begin position="93"/>
        <end position="135"/>
    </location>
</feature>
<evidence type="ECO:0000256" key="9">
    <source>
        <dbReference type="SAM" id="MobiDB-lite"/>
    </source>
</evidence>
<evidence type="ECO:0000259" key="10">
    <source>
        <dbReference type="PROSITE" id="PS50103"/>
    </source>
</evidence>
<evidence type="ECO:0000256" key="8">
    <source>
        <dbReference type="PROSITE-ProRule" id="PRU00723"/>
    </source>
</evidence>
<dbReference type="PROSITE" id="PS50103">
    <property type="entry name" value="ZF_C3H1"/>
    <property type="match status" value="2"/>
</dbReference>
<dbReference type="SUPFAM" id="SSF57850">
    <property type="entry name" value="RING/U-box"/>
    <property type="match status" value="3"/>
</dbReference>
<dbReference type="SUPFAM" id="SSF90229">
    <property type="entry name" value="CCCH zinc finger"/>
    <property type="match status" value="2"/>
</dbReference>
<dbReference type="SMART" id="SM00647">
    <property type="entry name" value="IBR"/>
    <property type="match status" value="2"/>
</dbReference>
<dbReference type="PROSITE" id="PS51873">
    <property type="entry name" value="TRIAD"/>
    <property type="match status" value="1"/>
</dbReference>
<dbReference type="CDD" id="cd20335">
    <property type="entry name" value="BRcat_RBR"/>
    <property type="match status" value="1"/>
</dbReference>
<dbReference type="GO" id="GO:0004842">
    <property type="term" value="F:ubiquitin-protein transferase activity"/>
    <property type="evidence" value="ECO:0007669"/>
    <property type="project" value="TreeGrafter"/>
</dbReference>
<keyword evidence="2" id="KW-0808">Transferase</keyword>
<evidence type="ECO:0000256" key="6">
    <source>
        <dbReference type="ARBA" id="ARBA00022786"/>
    </source>
</evidence>
<dbReference type="SMART" id="SM00356">
    <property type="entry name" value="ZnF_C3H1"/>
    <property type="match status" value="2"/>
</dbReference>
<dbReference type="Proteomes" id="UP001276659">
    <property type="component" value="Unassembled WGS sequence"/>
</dbReference>
<evidence type="ECO:0000256" key="5">
    <source>
        <dbReference type="ARBA" id="ARBA00022771"/>
    </source>
</evidence>